<keyword evidence="6" id="KW-0255">Endonuclease</keyword>
<evidence type="ECO:0000256" key="7">
    <source>
        <dbReference type="ARBA" id="ARBA00022801"/>
    </source>
</evidence>
<keyword evidence="10" id="KW-1185">Reference proteome</keyword>
<dbReference type="GO" id="GO:0046872">
    <property type="term" value="F:metal ion binding"/>
    <property type="evidence" value="ECO:0007669"/>
    <property type="project" value="UniProtKB-KW"/>
</dbReference>
<comment type="cofactor">
    <cofactor evidence="1">
        <name>Zn(2+)</name>
        <dbReference type="ChEBI" id="CHEBI:29105"/>
    </cofactor>
</comment>
<organism evidence="9 10">
    <name type="scientific">Phascolomyces articulosus</name>
    <dbReference type="NCBI Taxonomy" id="60185"/>
    <lineage>
        <taxon>Eukaryota</taxon>
        <taxon>Fungi</taxon>
        <taxon>Fungi incertae sedis</taxon>
        <taxon>Mucoromycota</taxon>
        <taxon>Mucoromycotina</taxon>
        <taxon>Mucoromycetes</taxon>
        <taxon>Mucorales</taxon>
        <taxon>Lichtheimiaceae</taxon>
        <taxon>Phascolomyces</taxon>
    </lineage>
</organism>
<keyword evidence="8" id="KW-0862">Zinc</keyword>
<comment type="caution">
    <text evidence="9">The sequence shown here is derived from an EMBL/GenBank/DDBJ whole genome shotgun (WGS) entry which is preliminary data.</text>
</comment>
<evidence type="ECO:0000256" key="6">
    <source>
        <dbReference type="ARBA" id="ARBA00022759"/>
    </source>
</evidence>
<evidence type="ECO:0000313" key="9">
    <source>
        <dbReference type="EMBL" id="KAI9251515.1"/>
    </source>
</evidence>
<dbReference type="Gene3D" id="3.60.15.10">
    <property type="entry name" value="Ribonuclease Z/Hydroxyacylglutathione hydrolase-like"/>
    <property type="match status" value="1"/>
</dbReference>
<dbReference type="HAMAP" id="MF_01818">
    <property type="entry name" value="RNase_Z_BN"/>
    <property type="match status" value="1"/>
</dbReference>
<gene>
    <name evidence="9" type="ORF">BDA99DRAFT_522086</name>
</gene>
<dbReference type="EMBL" id="JAIXMP010000030">
    <property type="protein sequence ID" value="KAI9251515.1"/>
    <property type="molecule type" value="Genomic_DNA"/>
</dbReference>
<keyword evidence="3" id="KW-0819">tRNA processing</keyword>
<dbReference type="PANTHER" id="PTHR46018:SF2">
    <property type="entry name" value="ZINC PHOSPHODIESTERASE ELAC PROTEIN 1"/>
    <property type="match status" value="1"/>
</dbReference>
<sequence length="399" mass="45064">MVAPIDVTFLGTGSAQPSSTRNHQSMAFRADGEIWLFDAGEATQHQLQKSNLKMSRITKVFITHMHGDHCFGLPPLLCSISENMNTNRTNDDMIEVYGPRPLRQWLRVALRSTYSHLGRHYRVHELVMEGEQADENQDDLHPDEELGMNIHIKDNAFDLPIVFDANVQNEQKWTVRAAPIQHSIPSLGYVIQEPSQPGKLDHATILPKIKRNTQALLEKGYKNPMAILGELQRTEAQVVLPDGDVLESPKRRPGRQIVILGDTCDASSMLQLCHQPHLLIHEATNALTQLDRNNNNNNGDSDSITKEEEEMVMLKEVEERAISHGHSTPQMAAGLAQKMGAQKLILTHFSARYKGDDDTNDESKAIMEEIRLHALSVLGQERDKDVFCARDLWTYDIKY</sequence>
<dbReference type="InterPro" id="IPR013471">
    <property type="entry name" value="RNase_Z/BN"/>
</dbReference>
<dbReference type="SUPFAM" id="SSF56281">
    <property type="entry name" value="Metallo-hydrolase/oxidoreductase"/>
    <property type="match status" value="1"/>
</dbReference>
<keyword evidence="7" id="KW-0378">Hydrolase</keyword>
<evidence type="ECO:0000256" key="2">
    <source>
        <dbReference type="ARBA" id="ARBA00011738"/>
    </source>
</evidence>
<proteinExistence type="inferred from homology"/>
<keyword evidence="5" id="KW-0479">Metal-binding</keyword>
<evidence type="ECO:0000313" key="10">
    <source>
        <dbReference type="Proteomes" id="UP001209540"/>
    </source>
</evidence>
<evidence type="ECO:0000256" key="4">
    <source>
        <dbReference type="ARBA" id="ARBA00022722"/>
    </source>
</evidence>
<dbReference type="InterPro" id="IPR036866">
    <property type="entry name" value="RibonucZ/Hydroxyglut_hydro"/>
</dbReference>
<dbReference type="CDD" id="cd07717">
    <property type="entry name" value="RNaseZ_ZiPD-like_MBL-fold"/>
    <property type="match status" value="1"/>
</dbReference>
<evidence type="ECO:0000256" key="1">
    <source>
        <dbReference type="ARBA" id="ARBA00001947"/>
    </source>
</evidence>
<evidence type="ECO:0000256" key="8">
    <source>
        <dbReference type="ARBA" id="ARBA00022833"/>
    </source>
</evidence>
<dbReference type="GO" id="GO:0042781">
    <property type="term" value="F:3'-tRNA processing endoribonuclease activity"/>
    <property type="evidence" value="ECO:0007669"/>
    <property type="project" value="TreeGrafter"/>
</dbReference>
<comment type="subunit">
    <text evidence="2">Homodimer.</text>
</comment>
<protein>
    <submittedName>
        <fullName evidence="9">Beta-lactamase-like protein</fullName>
    </submittedName>
</protein>
<dbReference type="GO" id="GO:0005634">
    <property type="term" value="C:nucleus"/>
    <property type="evidence" value="ECO:0007669"/>
    <property type="project" value="TreeGrafter"/>
</dbReference>
<reference evidence="9" key="1">
    <citation type="journal article" date="2022" name="IScience">
        <title>Evolution of zygomycete secretomes and the origins of terrestrial fungal ecologies.</title>
        <authorList>
            <person name="Chang Y."/>
            <person name="Wang Y."/>
            <person name="Mondo S."/>
            <person name="Ahrendt S."/>
            <person name="Andreopoulos W."/>
            <person name="Barry K."/>
            <person name="Beard J."/>
            <person name="Benny G.L."/>
            <person name="Blankenship S."/>
            <person name="Bonito G."/>
            <person name="Cuomo C."/>
            <person name="Desiro A."/>
            <person name="Gervers K.A."/>
            <person name="Hundley H."/>
            <person name="Kuo A."/>
            <person name="LaButti K."/>
            <person name="Lang B.F."/>
            <person name="Lipzen A."/>
            <person name="O'Donnell K."/>
            <person name="Pangilinan J."/>
            <person name="Reynolds N."/>
            <person name="Sandor L."/>
            <person name="Smith M.E."/>
            <person name="Tsang A."/>
            <person name="Grigoriev I.V."/>
            <person name="Stajich J.E."/>
            <person name="Spatafora J.W."/>
        </authorList>
    </citation>
    <scope>NUCLEOTIDE SEQUENCE</scope>
    <source>
        <strain evidence="9">RSA 2281</strain>
    </source>
</reference>
<dbReference type="AlphaFoldDB" id="A0AAD5K2U1"/>
<name>A0AAD5K2U1_9FUNG</name>
<evidence type="ECO:0000256" key="3">
    <source>
        <dbReference type="ARBA" id="ARBA00022694"/>
    </source>
</evidence>
<dbReference type="Pfam" id="PF23023">
    <property type="entry name" value="Anti-Pycsar_Apyc1"/>
    <property type="match status" value="1"/>
</dbReference>
<keyword evidence="4" id="KW-0540">Nuclease</keyword>
<dbReference type="PANTHER" id="PTHR46018">
    <property type="entry name" value="ZINC PHOSPHODIESTERASE ELAC PROTEIN 1"/>
    <property type="match status" value="1"/>
</dbReference>
<evidence type="ECO:0000256" key="5">
    <source>
        <dbReference type="ARBA" id="ARBA00022723"/>
    </source>
</evidence>
<dbReference type="Proteomes" id="UP001209540">
    <property type="component" value="Unassembled WGS sequence"/>
</dbReference>
<reference evidence="9" key="2">
    <citation type="submission" date="2023-02" db="EMBL/GenBank/DDBJ databases">
        <authorList>
            <consortium name="DOE Joint Genome Institute"/>
            <person name="Mondo S.J."/>
            <person name="Chang Y."/>
            <person name="Wang Y."/>
            <person name="Ahrendt S."/>
            <person name="Andreopoulos W."/>
            <person name="Barry K."/>
            <person name="Beard J."/>
            <person name="Benny G.L."/>
            <person name="Blankenship S."/>
            <person name="Bonito G."/>
            <person name="Cuomo C."/>
            <person name="Desiro A."/>
            <person name="Gervers K.A."/>
            <person name="Hundley H."/>
            <person name="Kuo A."/>
            <person name="LaButti K."/>
            <person name="Lang B.F."/>
            <person name="Lipzen A."/>
            <person name="O'Donnell K."/>
            <person name="Pangilinan J."/>
            <person name="Reynolds N."/>
            <person name="Sandor L."/>
            <person name="Smith M.W."/>
            <person name="Tsang A."/>
            <person name="Grigoriev I.V."/>
            <person name="Stajich J.E."/>
            <person name="Spatafora J.W."/>
        </authorList>
    </citation>
    <scope>NUCLEOTIDE SEQUENCE</scope>
    <source>
        <strain evidence="9">RSA 2281</strain>
    </source>
</reference>
<accession>A0AAD5K2U1</accession>